<organism evidence="3">
    <name type="scientific">Davidia involucrata</name>
    <name type="common">Dove tree</name>
    <dbReference type="NCBI Taxonomy" id="16924"/>
    <lineage>
        <taxon>Eukaryota</taxon>
        <taxon>Viridiplantae</taxon>
        <taxon>Streptophyta</taxon>
        <taxon>Embryophyta</taxon>
        <taxon>Tracheophyta</taxon>
        <taxon>Spermatophyta</taxon>
        <taxon>Magnoliopsida</taxon>
        <taxon>eudicotyledons</taxon>
        <taxon>Gunneridae</taxon>
        <taxon>Pentapetalae</taxon>
        <taxon>asterids</taxon>
        <taxon>Cornales</taxon>
        <taxon>Nyssaceae</taxon>
        <taxon>Davidia</taxon>
    </lineage>
</organism>
<keyword evidence="2" id="KW-0472">Membrane</keyword>
<keyword evidence="2" id="KW-1133">Transmembrane helix</keyword>
<feature type="compositionally biased region" description="Basic and acidic residues" evidence="1">
    <location>
        <begin position="157"/>
        <end position="183"/>
    </location>
</feature>
<evidence type="ECO:0000256" key="2">
    <source>
        <dbReference type="SAM" id="Phobius"/>
    </source>
</evidence>
<evidence type="ECO:0000313" key="3">
    <source>
        <dbReference type="EMBL" id="MPA53090.1"/>
    </source>
</evidence>
<feature type="region of interest" description="Disordered" evidence="1">
    <location>
        <begin position="153"/>
        <end position="186"/>
    </location>
</feature>
<accession>A0A5B7A8J7</accession>
<sequence>MKESHFPFISLHFLLKTLIKKKGENCFPSQFPLSCPFHVFISIPNAGDSSITSSGDIGFGRILEEPFWNSVDPSMATAISRNARLHYIYRSFSSSYNALNQLRSTKPSFRLFHGVPETLYHRPLPLPQVDIRLGYGIQSVAIHHRYLCSSTATTDSASKKSSEANSGKGEKSGESHQTDEQGKPVRGGPVSWLSLLLLIGTGAGLIFYYDKEKKRHIEGRLLRNK</sequence>
<dbReference type="AlphaFoldDB" id="A0A5B7A8J7"/>
<dbReference type="EMBL" id="GHES01022531">
    <property type="protein sequence ID" value="MPA53090.1"/>
    <property type="molecule type" value="Transcribed_RNA"/>
</dbReference>
<evidence type="ECO:0000256" key="1">
    <source>
        <dbReference type="SAM" id="MobiDB-lite"/>
    </source>
</evidence>
<gene>
    <name evidence="3" type="ORF">Din_022531</name>
</gene>
<name>A0A5B7A8J7_DAVIN</name>
<feature type="transmembrane region" description="Helical" evidence="2">
    <location>
        <begin position="190"/>
        <end position="209"/>
    </location>
</feature>
<reference evidence="3" key="1">
    <citation type="submission" date="2019-08" db="EMBL/GenBank/DDBJ databases">
        <title>Reference gene set and small RNA set construction with multiple tissues from Davidia involucrata Baill.</title>
        <authorList>
            <person name="Yang H."/>
            <person name="Zhou C."/>
            <person name="Li G."/>
            <person name="Wang J."/>
            <person name="Gao P."/>
            <person name="Wang M."/>
            <person name="Wang R."/>
            <person name="Zhao Y."/>
        </authorList>
    </citation>
    <scope>NUCLEOTIDE SEQUENCE</scope>
    <source>
        <tissue evidence="3">Mixed with DoveR01_LX</tissue>
    </source>
</reference>
<keyword evidence="2" id="KW-0812">Transmembrane</keyword>
<proteinExistence type="predicted"/>
<protein>
    <submittedName>
        <fullName evidence="3">Uncharacterized protein</fullName>
    </submittedName>
</protein>